<keyword evidence="1" id="KW-1133">Transmembrane helix</keyword>
<reference evidence="2" key="1">
    <citation type="submission" date="2020-10" db="EMBL/GenBank/DDBJ databases">
        <authorList>
            <person name="Gilroy R."/>
        </authorList>
    </citation>
    <scope>NUCLEOTIDE SEQUENCE</scope>
    <source>
        <strain evidence="2">17113</strain>
    </source>
</reference>
<dbReference type="AlphaFoldDB" id="A0A9D9DGM2"/>
<comment type="caution">
    <text evidence="2">The sequence shown here is derived from an EMBL/GenBank/DDBJ whole genome shotgun (WGS) entry which is preliminary data.</text>
</comment>
<proteinExistence type="predicted"/>
<protein>
    <submittedName>
        <fullName evidence="2">Uncharacterized protein</fullName>
    </submittedName>
</protein>
<evidence type="ECO:0000256" key="1">
    <source>
        <dbReference type="SAM" id="Phobius"/>
    </source>
</evidence>
<name>A0A9D9DGM2_9FIRM</name>
<gene>
    <name evidence="2" type="ORF">IAC61_00120</name>
</gene>
<accession>A0A9D9DGM2</accession>
<organism evidence="2 3">
    <name type="scientific">Candidatus Alloenteromonas pullistercoris</name>
    <dbReference type="NCBI Taxonomy" id="2840785"/>
    <lineage>
        <taxon>Bacteria</taxon>
        <taxon>Bacillati</taxon>
        <taxon>Bacillota</taxon>
        <taxon>Bacillota incertae sedis</taxon>
        <taxon>Candidatus Alloenteromonas</taxon>
    </lineage>
</organism>
<keyword evidence="1" id="KW-0472">Membrane</keyword>
<sequence length="206" mass="23748">MKRNEVRCYVARWFFQYHWLSLVIIAILSFAVFYYPISEITAFKSFETLSFFLLCPDEVEDGYLASFVDGKDVLSVDIHAFSSGETHLDEFYEAFGDEVDIYVLRDVDLEDAQDAVGQLVAPIDEELYGDLPTYSYGGVSYGIQIYDYADREWNAAHRFEQFLRFDYDGRMYLCLGAKGDNALPYIESSYNDAATRAIKKILEDFA</sequence>
<evidence type="ECO:0000313" key="2">
    <source>
        <dbReference type="EMBL" id="MBO8425710.1"/>
    </source>
</evidence>
<dbReference type="Proteomes" id="UP000823634">
    <property type="component" value="Unassembled WGS sequence"/>
</dbReference>
<dbReference type="EMBL" id="JADINA010000001">
    <property type="protein sequence ID" value="MBO8425710.1"/>
    <property type="molecule type" value="Genomic_DNA"/>
</dbReference>
<reference evidence="2" key="2">
    <citation type="journal article" date="2021" name="PeerJ">
        <title>Extensive microbial diversity within the chicken gut microbiome revealed by metagenomics and culture.</title>
        <authorList>
            <person name="Gilroy R."/>
            <person name="Ravi A."/>
            <person name="Getino M."/>
            <person name="Pursley I."/>
            <person name="Horton D.L."/>
            <person name="Alikhan N.F."/>
            <person name="Baker D."/>
            <person name="Gharbi K."/>
            <person name="Hall N."/>
            <person name="Watson M."/>
            <person name="Adriaenssens E.M."/>
            <person name="Foster-Nyarko E."/>
            <person name="Jarju S."/>
            <person name="Secka A."/>
            <person name="Antonio M."/>
            <person name="Oren A."/>
            <person name="Chaudhuri R.R."/>
            <person name="La Ragione R."/>
            <person name="Hildebrand F."/>
            <person name="Pallen M.J."/>
        </authorList>
    </citation>
    <scope>NUCLEOTIDE SEQUENCE</scope>
    <source>
        <strain evidence="2">17113</strain>
    </source>
</reference>
<evidence type="ECO:0000313" key="3">
    <source>
        <dbReference type="Proteomes" id="UP000823634"/>
    </source>
</evidence>
<keyword evidence="1" id="KW-0812">Transmembrane</keyword>
<feature type="transmembrane region" description="Helical" evidence="1">
    <location>
        <begin position="17"/>
        <end position="37"/>
    </location>
</feature>